<dbReference type="SUPFAM" id="SSF56487">
    <property type="entry name" value="SRCR-like"/>
    <property type="match status" value="1"/>
</dbReference>
<evidence type="ECO:0000313" key="12">
    <source>
        <dbReference type="Ensembl" id="ENSCSRP00000015609.1"/>
    </source>
</evidence>
<keyword evidence="2" id="KW-0677">Repeat</keyword>
<evidence type="ECO:0000256" key="2">
    <source>
        <dbReference type="ARBA" id="ARBA00022737"/>
    </source>
</evidence>
<comment type="function">
    <text evidence="6">Binds to extracellular matrix proteins. Binds to pathogen-associated molecular patterns (PAMPs) present on the cell walls of Gram-positive and Gram-negative bacteria and fungi, behaving as a pattern recognition receptor (PRR). Induces bacterial and fungal aggregation and subsequent inhibition of PAMP-induced cytokine release. Does not possess intrinsic bactericidal activity. May play a role in the innate defense and homeostasis of certain epithelial surfaces.</text>
</comment>
<sequence>SPPHRLYWSWQLTQLRLVNGPSRCAGRVEVLHHQLWGTVCDDSWDLAEARVVCRQLGCGTALSAPHGSRFGQGTDRIWLDKVNCRGTEAALSECRARPWGDHNCNHVEDASVECSGKSHLSCHSGCCREWIRKVSAQPLVPRLSSRAPAQGYGPELKGSGWEHSRGRSPLAV</sequence>
<evidence type="ECO:0000256" key="1">
    <source>
        <dbReference type="ARBA" id="ARBA00022729"/>
    </source>
</evidence>
<accession>A0A8C3SKE8</accession>
<dbReference type="Ensembl" id="ENSCSRT00000016276.1">
    <property type="protein sequence ID" value="ENSCSRP00000015609.1"/>
    <property type="gene ID" value="ENSCSRG00000011913.1"/>
</dbReference>
<dbReference type="Gene3D" id="3.10.250.10">
    <property type="entry name" value="SRCR-like domain"/>
    <property type="match status" value="1"/>
</dbReference>
<keyword evidence="3 9" id="KW-1015">Disulfide bond</keyword>
<dbReference type="Proteomes" id="UP000694403">
    <property type="component" value="Unplaced"/>
</dbReference>
<dbReference type="PANTHER" id="PTHR19331:SF487">
    <property type="entry name" value="SOLUBLE SCAVENGER RECEPTOR CYSTEINE-RICH DOMAIN-CONTAINING PROTEIN SSC5D"/>
    <property type="match status" value="1"/>
</dbReference>
<feature type="domain" description="SRCR" evidence="11">
    <location>
        <begin position="15"/>
        <end position="115"/>
    </location>
</feature>
<evidence type="ECO:0000256" key="6">
    <source>
        <dbReference type="ARBA" id="ARBA00058074"/>
    </source>
</evidence>
<dbReference type="InterPro" id="IPR036772">
    <property type="entry name" value="SRCR-like_dom_sf"/>
</dbReference>
<dbReference type="AlphaFoldDB" id="A0A8C3SKE8"/>
<dbReference type="PANTHER" id="PTHR19331">
    <property type="entry name" value="SCAVENGER RECEPTOR DOMAIN-CONTAINING"/>
    <property type="match status" value="1"/>
</dbReference>
<keyword evidence="1" id="KW-0732">Signal</keyword>
<dbReference type="PROSITE" id="PS00420">
    <property type="entry name" value="SRCR_1"/>
    <property type="match status" value="1"/>
</dbReference>
<comment type="subunit">
    <text evidence="7">Interacts with LGALS1 and laminin.</text>
</comment>
<dbReference type="GO" id="GO:0016020">
    <property type="term" value="C:membrane"/>
    <property type="evidence" value="ECO:0007669"/>
    <property type="project" value="InterPro"/>
</dbReference>
<feature type="region of interest" description="Disordered" evidence="10">
    <location>
        <begin position="144"/>
        <end position="172"/>
    </location>
</feature>
<dbReference type="Pfam" id="PF00530">
    <property type="entry name" value="SRCR"/>
    <property type="match status" value="1"/>
</dbReference>
<reference evidence="12" key="2">
    <citation type="submission" date="2025-09" db="UniProtKB">
        <authorList>
            <consortium name="Ensembl"/>
        </authorList>
    </citation>
    <scope>IDENTIFICATION</scope>
</reference>
<keyword evidence="4" id="KW-0675">Receptor</keyword>
<proteinExistence type="predicted"/>
<evidence type="ECO:0000313" key="13">
    <source>
        <dbReference type="Proteomes" id="UP000694403"/>
    </source>
</evidence>
<dbReference type="PRINTS" id="PR00258">
    <property type="entry name" value="SPERACTRCPTR"/>
</dbReference>
<evidence type="ECO:0000256" key="8">
    <source>
        <dbReference type="ARBA" id="ARBA00069168"/>
    </source>
</evidence>
<dbReference type="FunFam" id="3.10.250.10:FF:000007">
    <property type="entry name" value="Soluble scavenger receptor cysteine-rich domain-containing protein SSC5D"/>
    <property type="match status" value="1"/>
</dbReference>
<keyword evidence="13" id="KW-1185">Reference proteome</keyword>
<reference evidence="12" key="1">
    <citation type="submission" date="2025-08" db="UniProtKB">
        <authorList>
            <consortium name="Ensembl"/>
        </authorList>
    </citation>
    <scope>IDENTIFICATION</scope>
</reference>
<evidence type="ECO:0000256" key="10">
    <source>
        <dbReference type="SAM" id="MobiDB-lite"/>
    </source>
</evidence>
<evidence type="ECO:0000256" key="3">
    <source>
        <dbReference type="ARBA" id="ARBA00023157"/>
    </source>
</evidence>
<evidence type="ECO:0000256" key="5">
    <source>
        <dbReference type="ARBA" id="ARBA00023180"/>
    </source>
</evidence>
<evidence type="ECO:0000256" key="4">
    <source>
        <dbReference type="ARBA" id="ARBA00023170"/>
    </source>
</evidence>
<keyword evidence="5" id="KW-0325">Glycoprotein</keyword>
<dbReference type="SMART" id="SM00202">
    <property type="entry name" value="SR"/>
    <property type="match status" value="1"/>
</dbReference>
<evidence type="ECO:0000259" key="11">
    <source>
        <dbReference type="PROSITE" id="PS50287"/>
    </source>
</evidence>
<feature type="disulfide bond" evidence="9">
    <location>
        <begin position="53"/>
        <end position="114"/>
    </location>
</feature>
<evidence type="ECO:0000256" key="7">
    <source>
        <dbReference type="ARBA" id="ARBA00064153"/>
    </source>
</evidence>
<dbReference type="InterPro" id="IPR001190">
    <property type="entry name" value="SRCR"/>
</dbReference>
<feature type="disulfide bond" evidence="9">
    <location>
        <begin position="84"/>
        <end position="94"/>
    </location>
</feature>
<protein>
    <recommendedName>
        <fullName evidence="8">Soluble scavenger receptor cysteine-rich domain-containing protein SSC5D</fullName>
    </recommendedName>
</protein>
<name>A0A8C3SKE8_CHESE</name>
<dbReference type="PROSITE" id="PS50287">
    <property type="entry name" value="SRCR_2"/>
    <property type="match status" value="1"/>
</dbReference>
<organism evidence="12 13">
    <name type="scientific">Chelydra serpentina</name>
    <name type="common">Snapping turtle</name>
    <name type="synonym">Testudo serpentina</name>
    <dbReference type="NCBI Taxonomy" id="8475"/>
    <lineage>
        <taxon>Eukaryota</taxon>
        <taxon>Metazoa</taxon>
        <taxon>Chordata</taxon>
        <taxon>Craniata</taxon>
        <taxon>Vertebrata</taxon>
        <taxon>Euteleostomi</taxon>
        <taxon>Archelosauria</taxon>
        <taxon>Testudinata</taxon>
        <taxon>Testudines</taxon>
        <taxon>Cryptodira</taxon>
        <taxon>Durocryptodira</taxon>
        <taxon>Americhelydia</taxon>
        <taxon>Chelydroidea</taxon>
        <taxon>Chelydridae</taxon>
        <taxon>Chelydra</taxon>
    </lineage>
</organism>
<evidence type="ECO:0000256" key="9">
    <source>
        <dbReference type="PROSITE-ProRule" id="PRU00196"/>
    </source>
</evidence>
<feature type="disulfide bond" evidence="9">
    <location>
        <begin position="40"/>
        <end position="104"/>
    </location>
</feature>